<name>A0A1H3ZNC6_9BURK</name>
<keyword evidence="4" id="KW-1185">Reference proteome</keyword>
<sequence>MLKSMFVAALAAGVLAAPIAATATTVTQLIHFDDASNGWKWYSDVDRNFLFDPTNLQSSTLCADSTNGGNGSCVIEGTQGVLPLMTRPTTGSTLQGSSNQAPDASGFGTFTLDSFYFLLTGNGTGAENAITVTGGTGTFPGSNVLHSYTFALGTNWDGLPLPDVTFYEGVNAGNLAGDLLKNTGYIASFGNLFAGITWMQFSAPSTAEVRLDCVVATFDGTTTQPASGFSNGCGGPTQVPEPGTLSLLALALLGLGFKGLRRST</sequence>
<evidence type="ECO:0000259" key="2">
    <source>
        <dbReference type="Pfam" id="PF07589"/>
    </source>
</evidence>
<evidence type="ECO:0000313" key="3">
    <source>
        <dbReference type="EMBL" id="SEA25279.1"/>
    </source>
</evidence>
<feature type="chain" id="PRO_5011581549" evidence="1">
    <location>
        <begin position="24"/>
        <end position="264"/>
    </location>
</feature>
<dbReference type="GeneID" id="34232868"/>
<accession>A0A1H3ZNC6</accession>
<dbReference type="EMBL" id="FNQJ01000008">
    <property type="protein sequence ID" value="SEA25279.1"/>
    <property type="molecule type" value="Genomic_DNA"/>
</dbReference>
<evidence type="ECO:0000313" key="4">
    <source>
        <dbReference type="Proteomes" id="UP000199002"/>
    </source>
</evidence>
<keyword evidence="1" id="KW-0732">Signal</keyword>
<evidence type="ECO:0000256" key="1">
    <source>
        <dbReference type="SAM" id="SignalP"/>
    </source>
</evidence>
<dbReference type="RefSeq" id="WP_092697840.1">
    <property type="nucleotide sequence ID" value="NZ_CAXIQL010000025.1"/>
</dbReference>
<proteinExistence type="predicted"/>
<dbReference type="Pfam" id="PF07589">
    <property type="entry name" value="PEP-CTERM"/>
    <property type="match status" value="1"/>
</dbReference>
<feature type="domain" description="Ice-binding protein C-terminal" evidence="2">
    <location>
        <begin position="238"/>
        <end position="262"/>
    </location>
</feature>
<protein>
    <submittedName>
        <fullName evidence="3">PEP-CTERM protein-sorting domain-containing protein</fullName>
    </submittedName>
</protein>
<reference evidence="4" key="1">
    <citation type="submission" date="2016-10" db="EMBL/GenBank/DDBJ databases">
        <authorList>
            <person name="Varghese N."/>
            <person name="Submissions S."/>
        </authorList>
    </citation>
    <scope>NUCLEOTIDE SEQUENCE [LARGE SCALE GENOMIC DNA]</scope>
    <source>
        <strain evidence="4">DSM 25157</strain>
    </source>
</reference>
<dbReference type="Proteomes" id="UP000199002">
    <property type="component" value="Unassembled WGS sequence"/>
</dbReference>
<gene>
    <name evidence="3" type="ORF">SAMN05421875_10857</name>
</gene>
<dbReference type="InterPro" id="IPR013424">
    <property type="entry name" value="Ice-binding_C"/>
</dbReference>
<feature type="signal peptide" evidence="1">
    <location>
        <begin position="1"/>
        <end position="23"/>
    </location>
</feature>
<dbReference type="AlphaFoldDB" id="A0A1H3ZNC6"/>
<dbReference type="NCBIfam" id="TIGR02595">
    <property type="entry name" value="PEP_CTERM"/>
    <property type="match status" value="1"/>
</dbReference>
<organism evidence="3 4">
    <name type="scientific">Acidovorax soli</name>
    <dbReference type="NCBI Taxonomy" id="592050"/>
    <lineage>
        <taxon>Bacteria</taxon>
        <taxon>Pseudomonadati</taxon>
        <taxon>Pseudomonadota</taxon>
        <taxon>Betaproteobacteria</taxon>
        <taxon>Burkholderiales</taxon>
        <taxon>Comamonadaceae</taxon>
        <taxon>Acidovorax</taxon>
    </lineage>
</organism>